<name>A0A382RPW3_9ZZZZ</name>
<dbReference type="InterPro" id="IPR036291">
    <property type="entry name" value="NAD(P)-bd_dom_sf"/>
</dbReference>
<proteinExistence type="predicted"/>
<sequence length="291" mass="31631">VTADTYRNHINPKLISIMARKKFIKSYTRRDVLKAGAASAIAVNFLPSRVFGANERLAVAGIGVGGKGGSDINGASKIGDVVALCDVDFNRGGGAAKNWPKAKRYSDYRKMLEDMGKSIDACTVSTPDHNHAPAAMRAISQGIHVYVQKPLTHTVWEARQMRLAAIKNKVCTQMGNQGTAATGLREGVEAMQSGAIGEIKGVHVWTNRPVWPQAPGITKRLPHQAGGSKNIDWNSFIGPAEMRPYNSGYHPFKWRGWWDFGTGALGDMACHTANLAYMGCQLTQPTWVEPI</sequence>
<dbReference type="Pfam" id="PF19051">
    <property type="entry name" value="GFO_IDH_MocA_C2"/>
    <property type="match status" value="1"/>
</dbReference>
<organism evidence="3">
    <name type="scientific">marine metagenome</name>
    <dbReference type="NCBI Taxonomy" id="408172"/>
    <lineage>
        <taxon>unclassified sequences</taxon>
        <taxon>metagenomes</taxon>
        <taxon>ecological metagenomes</taxon>
    </lineage>
</organism>
<protein>
    <recommendedName>
        <fullName evidence="4">Gfo/Idh/MocA-like oxidoreductase N-terminal domain-containing protein</fullName>
    </recommendedName>
</protein>
<feature type="non-terminal residue" evidence="3">
    <location>
        <position position="291"/>
    </location>
</feature>
<feature type="non-terminal residue" evidence="3">
    <location>
        <position position="1"/>
    </location>
</feature>
<dbReference type="Pfam" id="PF01408">
    <property type="entry name" value="GFO_IDH_MocA"/>
    <property type="match status" value="1"/>
</dbReference>
<dbReference type="SUPFAM" id="SSF51735">
    <property type="entry name" value="NAD(P)-binding Rossmann-fold domains"/>
    <property type="match status" value="1"/>
</dbReference>
<evidence type="ECO:0000259" key="1">
    <source>
        <dbReference type="Pfam" id="PF01408"/>
    </source>
</evidence>
<dbReference type="Gene3D" id="3.40.50.720">
    <property type="entry name" value="NAD(P)-binding Rossmann-like Domain"/>
    <property type="match status" value="1"/>
</dbReference>
<evidence type="ECO:0000313" key="3">
    <source>
        <dbReference type="EMBL" id="SVC99696.1"/>
    </source>
</evidence>
<evidence type="ECO:0008006" key="4">
    <source>
        <dbReference type="Google" id="ProtNLM"/>
    </source>
</evidence>
<dbReference type="PANTHER" id="PTHR43818">
    <property type="entry name" value="BCDNA.GH03377"/>
    <property type="match status" value="1"/>
</dbReference>
<dbReference type="InterPro" id="IPR043906">
    <property type="entry name" value="Gfo/Idh/MocA_OxRdtase_bact_C"/>
</dbReference>
<dbReference type="InterPro" id="IPR050463">
    <property type="entry name" value="Gfo/Idh/MocA_oxidrdct_glycsds"/>
</dbReference>
<dbReference type="EMBL" id="UINC01123310">
    <property type="protein sequence ID" value="SVC99696.1"/>
    <property type="molecule type" value="Genomic_DNA"/>
</dbReference>
<dbReference type="Gene3D" id="3.30.360.10">
    <property type="entry name" value="Dihydrodipicolinate Reductase, domain 2"/>
    <property type="match status" value="1"/>
</dbReference>
<dbReference type="GO" id="GO:0000166">
    <property type="term" value="F:nucleotide binding"/>
    <property type="evidence" value="ECO:0007669"/>
    <property type="project" value="InterPro"/>
</dbReference>
<dbReference type="InterPro" id="IPR000683">
    <property type="entry name" value="Gfo/Idh/MocA-like_OxRdtase_N"/>
</dbReference>
<gene>
    <name evidence="3" type="ORF">METZ01_LOCUS352550</name>
</gene>
<dbReference type="AlphaFoldDB" id="A0A382RPW3"/>
<feature type="domain" description="Gfo/Idh/MocA-like oxidoreductase bacterial type C-terminal" evidence="2">
    <location>
        <begin position="228"/>
        <end position="272"/>
    </location>
</feature>
<feature type="domain" description="Gfo/Idh/MocA-like oxidoreductase N-terminal" evidence="1">
    <location>
        <begin position="57"/>
        <end position="175"/>
    </location>
</feature>
<dbReference type="PANTHER" id="PTHR43818:SF10">
    <property type="entry name" value="NADH-DEPENDENT DEHYDROGENASE-RELATED"/>
    <property type="match status" value="1"/>
</dbReference>
<dbReference type="SUPFAM" id="SSF55347">
    <property type="entry name" value="Glyceraldehyde-3-phosphate dehydrogenase-like, C-terminal domain"/>
    <property type="match status" value="1"/>
</dbReference>
<reference evidence="3" key="1">
    <citation type="submission" date="2018-05" db="EMBL/GenBank/DDBJ databases">
        <authorList>
            <person name="Lanie J.A."/>
            <person name="Ng W.-L."/>
            <person name="Kazmierczak K.M."/>
            <person name="Andrzejewski T.M."/>
            <person name="Davidsen T.M."/>
            <person name="Wayne K.J."/>
            <person name="Tettelin H."/>
            <person name="Glass J.I."/>
            <person name="Rusch D."/>
            <person name="Podicherti R."/>
            <person name="Tsui H.-C.T."/>
            <person name="Winkler M.E."/>
        </authorList>
    </citation>
    <scope>NUCLEOTIDE SEQUENCE</scope>
</reference>
<evidence type="ECO:0000259" key="2">
    <source>
        <dbReference type="Pfam" id="PF19051"/>
    </source>
</evidence>
<accession>A0A382RPW3</accession>